<dbReference type="PROSITE" id="PS50144">
    <property type="entry name" value="MATH"/>
    <property type="match status" value="1"/>
</dbReference>
<dbReference type="Gene3D" id="2.60.210.10">
    <property type="entry name" value="Apoptosis, Tumor Necrosis Factor Receptor Associated Protein 2, Chain A"/>
    <property type="match status" value="1"/>
</dbReference>
<protein>
    <recommendedName>
        <fullName evidence="6">MATH domain-containing protein</fullName>
    </recommendedName>
</protein>
<dbReference type="SUPFAM" id="SSF49599">
    <property type="entry name" value="TRAF domain-like"/>
    <property type="match status" value="1"/>
</dbReference>
<feature type="compositionally biased region" description="Gly residues" evidence="1">
    <location>
        <begin position="521"/>
        <end position="537"/>
    </location>
</feature>
<name>A0A8H3GF43_9AGAM</name>
<feature type="domain" description="BTB" evidence="2">
    <location>
        <begin position="191"/>
        <end position="336"/>
    </location>
</feature>
<feature type="region of interest" description="Disordered" evidence="1">
    <location>
        <begin position="518"/>
        <end position="537"/>
    </location>
</feature>
<dbReference type="InterPro" id="IPR008974">
    <property type="entry name" value="TRAF-like"/>
</dbReference>
<dbReference type="AlphaFoldDB" id="A0A8H3GF43"/>
<sequence>MDQANSSMAEFQESQTVTLEWTVRNLKQLFESSKGEQKSKVVKSAVFGGGRWQVLFYPNSGHEGGGFISLYLSCEPTSDEKEKAMNGKWQREGLYKFTFELRSLNKSTSFNTKEAYNHAFSWKTANWGWAQFARRDAVYYAPNTVRLQDAFVIVCQITSSPSPPVSSINVQSVPRSLMASVGSLLDDPIYSDVEFVIPPRRRGGKTRKIYASKRLLSGRAEYFQTMFSSGFAEGASLGADLVEDDSDYMNAHDDSDEEDAELEDMTWEISSDAGVVVKVEDVEAAPLIPVPPPAANAPAPAVLGPAKTAVVVRDMAYATYKAFLYYLYTDTIVFAPLKSQFMFSSPSASFAQTLQLPTSSDGAPLHSPGIGVTGRSDSRRGWLKNWEAAFPDRPVPCSAKAIYRLADKLDLAELKARAAKAIYRLADKLDLPELKARAFTHITKTMSIQSVPFELFSGFSAAFAEVRKVQMDYALQHWSEIRTSESMKQVLSELRSGRYPGYEEVMHQLLGFLEYRAPTSEGGGSESGQEGLGGVGR</sequence>
<dbReference type="PROSITE" id="PS50097">
    <property type="entry name" value="BTB"/>
    <property type="match status" value="1"/>
</dbReference>
<proteinExistence type="predicted"/>
<evidence type="ECO:0000256" key="1">
    <source>
        <dbReference type="SAM" id="MobiDB-lite"/>
    </source>
</evidence>
<feature type="domain" description="MATH" evidence="3">
    <location>
        <begin position="16"/>
        <end position="157"/>
    </location>
</feature>
<comment type="caution">
    <text evidence="4">The sequence shown here is derived from an EMBL/GenBank/DDBJ whole genome shotgun (WGS) entry which is preliminary data.</text>
</comment>
<dbReference type="InterPro" id="IPR002083">
    <property type="entry name" value="MATH/TRAF_dom"/>
</dbReference>
<evidence type="ECO:0000313" key="4">
    <source>
        <dbReference type="EMBL" id="CAE6449796.1"/>
    </source>
</evidence>
<dbReference type="GO" id="GO:0030163">
    <property type="term" value="P:protein catabolic process"/>
    <property type="evidence" value="ECO:0007669"/>
    <property type="project" value="UniProtKB-ARBA"/>
</dbReference>
<evidence type="ECO:0008006" key="6">
    <source>
        <dbReference type="Google" id="ProtNLM"/>
    </source>
</evidence>
<dbReference type="EMBL" id="CAJMWZ010002125">
    <property type="protein sequence ID" value="CAE6449796.1"/>
    <property type="molecule type" value="Genomic_DNA"/>
</dbReference>
<dbReference type="Pfam" id="PF22486">
    <property type="entry name" value="MATH_2"/>
    <property type="match status" value="1"/>
</dbReference>
<dbReference type="SUPFAM" id="SSF54695">
    <property type="entry name" value="POZ domain"/>
    <property type="match status" value="1"/>
</dbReference>
<dbReference type="Gene3D" id="3.30.710.10">
    <property type="entry name" value="Potassium Channel Kv1.1, Chain A"/>
    <property type="match status" value="1"/>
</dbReference>
<gene>
    <name evidence="4" type="ORF">RDB_LOCUS40009</name>
</gene>
<evidence type="ECO:0000259" key="2">
    <source>
        <dbReference type="PROSITE" id="PS50097"/>
    </source>
</evidence>
<dbReference type="PANTHER" id="PTHR24413">
    <property type="entry name" value="SPECKLE-TYPE POZ PROTEIN"/>
    <property type="match status" value="1"/>
</dbReference>
<dbReference type="CDD" id="cd00121">
    <property type="entry name" value="MATH"/>
    <property type="match status" value="1"/>
</dbReference>
<accession>A0A8H3GF43</accession>
<evidence type="ECO:0000259" key="3">
    <source>
        <dbReference type="PROSITE" id="PS50144"/>
    </source>
</evidence>
<organism evidence="4 5">
    <name type="scientific">Rhizoctonia solani</name>
    <dbReference type="NCBI Taxonomy" id="456999"/>
    <lineage>
        <taxon>Eukaryota</taxon>
        <taxon>Fungi</taxon>
        <taxon>Dikarya</taxon>
        <taxon>Basidiomycota</taxon>
        <taxon>Agaricomycotina</taxon>
        <taxon>Agaricomycetes</taxon>
        <taxon>Cantharellales</taxon>
        <taxon>Ceratobasidiaceae</taxon>
        <taxon>Rhizoctonia</taxon>
    </lineage>
</organism>
<dbReference type="InterPro" id="IPR011333">
    <property type="entry name" value="SKP1/BTB/POZ_sf"/>
</dbReference>
<evidence type="ECO:0000313" key="5">
    <source>
        <dbReference type="Proteomes" id="UP000663850"/>
    </source>
</evidence>
<dbReference type="Proteomes" id="UP000663850">
    <property type="component" value="Unassembled WGS sequence"/>
</dbReference>
<dbReference type="InterPro" id="IPR000210">
    <property type="entry name" value="BTB/POZ_dom"/>
</dbReference>
<reference evidence="4" key="1">
    <citation type="submission" date="2021-01" db="EMBL/GenBank/DDBJ databases">
        <authorList>
            <person name="Kaushik A."/>
        </authorList>
    </citation>
    <scope>NUCLEOTIDE SEQUENCE</scope>
    <source>
        <strain evidence="4">Type strain: AG8-Rh-89/</strain>
    </source>
</reference>